<feature type="transmembrane region" description="Helical" evidence="6">
    <location>
        <begin position="71"/>
        <end position="95"/>
    </location>
</feature>
<comment type="caution">
    <text evidence="7">The sequence shown here is derived from an EMBL/GenBank/DDBJ whole genome shotgun (WGS) entry which is preliminary data.</text>
</comment>
<proteinExistence type="predicted"/>
<feature type="transmembrane region" description="Helical" evidence="6">
    <location>
        <begin position="198"/>
        <end position="218"/>
    </location>
</feature>
<keyword evidence="2" id="KW-1003">Cell membrane</keyword>
<dbReference type="InterPro" id="IPR001123">
    <property type="entry name" value="LeuE-type"/>
</dbReference>
<feature type="transmembrane region" description="Helical" evidence="6">
    <location>
        <begin position="230"/>
        <end position="254"/>
    </location>
</feature>
<evidence type="ECO:0000256" key="3">
    <source>
        <dbReference type="ARBA" id="ARBA00022692"/>
    </source>
</evidence>
<dbReference type="Pfam" id="PF01810">
    <property type="entry name" value="LysE"/>
    <property type="match status" value="1"/>
</dbReference>
<keyword evidence="5 6" id="KW-0472">Membrane</keyword>
<sequence length="259" mass="27938">MDFALLSTLAVIHCLALVSPGPDFAIIVKTSTQQTRQTALMCAFGISIAILVHSLLSLLGISLMIQQSEMAYLSVQIIGISYLAYMGFSALSSVLKSFKTHSNPSSTNNNAVGEDVADANLEPNITNNVKSNIKKANTETANTKNSKVLTENLNVLTPAKGFRLGLYTNMLNPKALIFFITIFTVLVTPQVTTETKVAAASLLFILSLFWFSFLALVLTKPVIQQKMAKGSRLIDAITGVIFMGVAITILVSLLNDYLA</sequence>
<comment type="subcellular location">
    <subcellularLocation>
        <location evidence="1">Cell membrane</location>
        <topology evidence="1">Multi-pass membrane protein</topology>
    </subcellularLocation>
</comment>
<keyword evidence="3 6" id="KW-0812">Transmembrane</keyword>
<accession>A0ABT0KQL4</accession>
<evidence type="ECO:0000256" key="2">
    <source>
        <dbReference type="ARBA" id="ARBA00022475"/>
    </source>
</evidence>
<protein>
    <submittedName>
        <fullName evidence="7">LysE family transporter</fullName>
    </submittedName>
</protein>
<feature type="transmembrane region" description="Helical" evidence="6">
    <location>
        <begin position="40"/>
        <end position="65"/>
    </location>
</feature>
<evidence type="ECO:0000256" key="1">
    <source>
        <dbReference type="ARBA" id="ARBA00004651"/>
    </source>
</evidence>
<feature type="transmembrane region" description="Helical" evidence="6">
    <location>
        <begin position="6"/>
        <end position="28"/>
    </location>
</feature>
<dbReference type="Proteomes" id="UP001202134">
    <property type="component" value="Unassembled WGS sequence"/>
</dbReference>
<keyword evidence="4 6" id="KW-1133">Transmembrane helix</keyword>
<dbReference type="PANTHER" id="PTHR30086">
    <property type="entry name" value="ARGININE EXPORTER PROTEIN ARGO"/>
    <property type="match status" value="1"/>
</dbReference>
<feature type="transmembrane region" description="Helical" evidence="6">
    <location>
        <begin position="175"/>
        <end position="192"/>
    </location>
</feature>
<organism evidence="7 8">
    <name type="scientific">Shewanella electrodiphila</name>
    <dbReference type="NCBI Taxonomy" id="934143"/>
    <lineage>
        <taxon>Bacteria</taxon>
        <taxon>Pseudomonadati</taxon>
        <taxon>Pseudomonadota</taxon>
        <taxon>Gammaproteobacteria</taxon>
        <taxon>Alteromonadales</taxon>
        <taxon>Shewanellaceae</taxon>
        <taxon>Shewanella</taxon>
    </lineage>
</organism>
<evidence type="ECO:0000256" key="4">
    <source>
        <dbReference type="ARBA" id="ARBA00022989"/>
    </source>
</evidence>
<evidence type="ECO:0000256" key="5">
    <source>
        <dbReference type="ARBA" id="ARBA00023136"/>
    </source>
</evidence>
<dbReference type="RefSeq" id="WP_248955877.1">
    <property type="nucleotide sequence ID" value="NZ_JAKIKU010000006.1"/>
</dbReference>
<gene>
    <name evidence="7" type="ORF">L2737_12115</name>
</gene>
<keyword evidence="8" id="KW-1185">Reference proteome</keyword>
<evidence type="ECO:0000256" key="6">
    <source>
        <dbReference type="SAM" id="Phobius"/>
    </source>
</evidence>
<dbReference type="PANTHER" id="PTHR30086:SF17">
    <property type="entry name" value="LYSE FAMILY TRANSLOCATOR"/>
    <property type="match status" value="1"/>
</dbReference>
<dbReference type="EMBL" id="JAKIKU010000006">
    <property type="protein sequence ID" value="MCL1046069.1"/>
    <property type="molecule type" value="Genomic_DNA"/>
</dbReference>
<reference evidence="7 8" key="1">
    <citation type="submission" date="2022-01" db="EMBL/GenBank/DDBJ databases">
        <title>Whole genome-based taxonomy of the Shewanellaceae.</title>
        <authorList>
            <person name="Martin-Rodriguez A.J."/>
        </authorList>
    </citation>
    <scope>NUCLEOTIDE SEQUENCE [LARGE SCALE GENOMIC DNA]</scope>
    <source>
        <strain evidence="7 8">DSM 24955</strain>
    </source>
</reference>
<name>A0ABT0KQL4_9GAMM</name>
<evidence type="ECO:0000313" key="7">
    <source>
        <dbReference type="EMBL" id="MCL1046069.1"/>
    </source>
</evidence>
<evidence type="ECO:0000313" key="8">
    <source>
        <dbReference type="Proteomes" id="UP001202134"/>
    </source>
</evidence>